<dbReference type="RefSeq" id="XP_016208646.1">
    <property type="nucleotide sequence ID" value="XM_016363534.1"/>
</dbReference>
<dbReference type="VEuPathDB" id="FungiDB:PV09_09473"/>
<gene>
    <name evidence="2" type="ORF">PV09_09473</name>
</gene>
<dbReference type="InParanoid" id="A0A0D1YDF8"/>
<evidence type="ECO:0000313" key="3">
    <source>
        <dbReference type="Proteomes" id="UP000053259"/>
    </source>
</evidence>
<name>A0A0D1YDF8_9PEZI</name>
<dbReference type="GeneID" id="27317446"/>
<dbReference type="HOGENOM" id="CLU_143038_0_0_1"/>
<organism evidence="2 3">
    <name type="scientific">Verruconis gallopava</name>
    <dbReference type="NCBI Taxonomy" id="253628"/>
    <lineage>
        <taxon>Eukaryota</taxon>
        <taxon>Fungi</taxon>
        <taxon>Dikarya</taxon>
        <taxon>Ascomycota</taxon>
        <taxon>Pezizomycotina</taxon>
        <taxon>Dothideomycetes</taxon>
        <taxon>Pleosporomycetidae</taxon>
        <taxon>Venturiales</taxon>
        <taxon>Sympoventuriaceae</taxon>
        <taxon>Verruconis</taxon>
    </lineage>
</organism>
<reference evidence="2 3" key="1">
    <citation type="submission" date="2015-01" db="EMBL/GenBank/DDBJ databases">
        <title>The Genome Sequence of Ochroconis gallopava CBS43764.</title>
        <authorList>
            <consortium name="The Broad Institute Genomics Platform"/>
            <person name="Cuomo C."/>
            <person name="de Hoog S."/>
            <person name="Gorbushina A."/>
            <person name="Stielow B."/>
            <person name="Teixiera M."/>
            <person name="Abouelleil A."/>
            <person name="Chapman S.B."/>
            <person name="Priest M."/>
            <person name="Young S.K."/>
            <person name="Wortman J."/>
            <person name="Nusbaum C."/>
            <person name="Birren B."/>
        </authorList>
    </citation>
    <scope>NUCLEOTIDE SEQUENCE [LARGE SCALE GENOMIC DNA]</scope>
    <source>
        <strain evidence="2 3">CBS 43764</strain>
    </source>
</reference>
<feature type="compositionally biased region" description="Low complexity" evidence="1">
    <location>
        <begin position="41"/>
        <end position="64"/>
    </location>
</feature>
<evidence type="ECO:0000256" key="1">
    <source>
        <dbReference type="SAM" id="MobiDB-lite"/>
    </source>
</evidence>
<feature type="region of interest" description="Disordered" evidence="1">
    <location>
        <begin position="36"/>
        <end position="64"/>
    </location>
</feature>
<dbReference type="EMBL" id="KN847599">
    <property type="protein sequence ID" value="KIV98776.1"/>
    <property type="molecule type" value="Genomic_DNA"/>
</dbReference>
<keyword evidence="3" id="KW-1185">Reference proteome</keyword>
<protein>
    <submittedName>
        <fullName evidence="2">Uncharacterized protein</fullName>
    </submittedName>
</protein>
<dbReference type="OrthoDB" id="3856898at2759"/>
<proteinExistence type="predicted"/>
<dbReference type="Proteomes" id="UP000053259">
    <property type="component" value="Unassembled WGS sequence"/>
</dbReference>
<dbReference type="AlphaFoldDB" id="A0A0D1YDF8"/>
<sequence>MYTEAKADAKSTIEAIEAIKQDVKMARDSIQKGLQMRQEAETAAQEAKTAAQEEAASAGKAAAGLAKEIKHKTPQQASIPLSYAAVAARGMLAASIHSPQNAKTPPAQTQREIIVNIRSPQTIENLRAKGPRHLKTHVEQAIAQSENELKNDHTG</sequence>
<accession>A0A0D1YDF8</accession>
<evidence type="ECO:0000313" key="2">
    <source>
        <dbReference type="EMBL" id="KIV98776.1"/>
    </source>
</evidence>